<dbReference type="PROSITE" id="PS50931">
    <property type="entry name" value="HTH_LYSR"/>
    <property type="match status" value="1"/>
</dbReference>
<sequence length="312" mass="34530">MAYIISRVGTVDKLQTIKVFIEVAKLHSFSSAAEVLGMSAPAATRAVAELEGRLRVKLFNRTTRLVRLTESGRRFFNSAVAIIEDLEEAEAAAAGLYATPAGTLTVTAPVVFGQKHVIPIVNEYLGLYSGVSVNAMFYDRITSLLEEELDVAIRIGHLKDSNLYATQVGSVRRIVCGSPRYFKKRGVPKCPEDLHEHDLIFPKTYEGTTTWQFRNGDKTERLKLNPRLTCNQNGAALRAAVEGHGITRLMSYQVGEELEKGNLESILTGYEEAPLPVNVVHLEGRRANAKVRSFIDLAVERLRENPFISGNI</sequence>
<evidence type="ECO:0000259" key="5">
    <source>
        <dbReference type="PROSITE" id="PS50931"/>
    </source>
</evidence>
<dbReference type="CDD" id="cd08471">
    <property type="entry name" value="PBP2_CrgA_like_2"/>
    <property type="match status" value="1"/>
</dbReference>
<dbReference type="SUPFAM" id="SSF53850">
    <property type="entry name" value="Periplasmic binding protein-like II"/>
    <property type="match status" value="1"/>
</dbReference>
<dbReference type="eggNOG" id="COG0583">
    <property type="taxonomic scope" value="Bacteria"/>
</dbReference>
<keyword evidence="3" id="KW-0238">DNA-binding</keyword>
<dbReference type="GO" id="GO:0043565">
    <property type="term" value="F:sequence-specific DNA binding"/>
    <property type="evidence" value="ECO:0007669"/>
    <property type="project" value="TreeGrafter"/>
</dbReference>
<feature type="domain" description="HTH lysR-type" evidence="5">
    <location>
        <begin position="12"/>
        <end position="69"/>
    </location>
</feature>
<dbReference type="HOGENOM" id="CLU_039613_16_2_6"/>
<accession>Q21F45</accession>
<dbReference type="STRING" id="203122.Sde_3429"/>
<name>Q21F45_SACD2</name>
<dbReference type="FunFam" id="1.10.10.10:FF:000001">
    <property type="entry name" value="LysR family transcriptional regulator"/>
    <property type="match status" value="1"/>
</dbReference>
<dbReference type="InterPro" id="IPR000847">
    <property type="entry name" value="LysR_HTH_N"/>
</dbReference>
<proteinExistence type="inferred from homology"/>
<evidence type="ECO:0000256" key="4">
    <source>
        <dbReference type="ARBA" id="ARBA00023163"/>
    </source>
</evidence>
<dbReference type="Gene3D" id="1.10.10.10">
    <property type="entry name" value="Winged helix-like DNA-binding domain superfamily/Winged helix DNA-binding domain"/>
    <property type="match status" value="1"/>
</dbReference>
<keyword evidence="4" id="KW-0804">Transcription</keyword>
<dbReference type="InterPro" id="IPR058163">
    <property type="entry name" value="LysR-type_TF_proteobact-type"/>
</dbReference>
<dbReference type="EMBL" id="CP000282">
    <property type="protein sequence ID" value="ABD82684.1"/>
    <property type="molecule type" value="Genomic_DNA"/>
</dbReference>
<keyword evidence="7" id="KW-1185">Reference proteome</keyword>
<reference evidence="6 7" key="1">
    <citation type="journal article" date="2008" name="PLoS Genet.">
        <title>Complete genome sequence of the complex carbohydrate-degrading marine bacterium, Saccharophagus degradans strain 2-40 T.</title>
        <authorList>
            <person name="Weiner R.M."/>
            <person name="Taylor L.E.II."/>
            <person name="Henrissat B."/>
            <person name="Hauser L."/>
            <person name="Land M."/>
            <person name="Coutinho P.M."/>
            <person name="Rancurel C."/>
            <person name="Saunders E.H."/>
            <person name="Longmire A.G."/>
            <person name="Zhang H."/>
            <person name="Bayer E.A."/>
            <person name="Gilbert H.J."/>
            <person name="Larimer F."/>
            <person name="Zhulin I.B."/>
            <person name="Ekborg N.A."/>
            <person name="Lamed R."/>
            <person name="Richardson P.M."/>
            <person name="Borovok I."/>
            <person name="Hutcheson S."/>
        </authorList>
    </citation>
    <scope>NUCLEOTIDE SEQUENCE [LARGE SCALE GENOMIC DNA]</scope>
    <source>
        <strain evidence="7">2-40 / ATCC 43961 / DSM 17024</strain>
    </source>
</reference>
<dbReference type="Pfam" id="PF00126">
    <property type="entry name" value="HTH_1"/>
    <property type="match status" value="1"/>
</dbReference>
<organism evidence="6 7">
    <name type="scientific">Saccharophagus degradans (strain 2-40 / ATCC 43961 / DSM 17024)</name>
    <dbReference type="NCBI Taxonomy" id="203122"/>
    <lineage>
        <taxon>Bacteria</taxon>
        <taxon>Pseudomonadati</taxon>
        <taxon>Pseudomonadota</taxon>
        <taxon>Gammaproteobacteria</taxon>
        <taxon>Cellvibrionales</taxon>
        <taxon>Cellvibrionaceae</taxon>
        <taxon>Saccharophagus</taxon>
    </lineage>
</organism>
<dbReference type="PANTHER" id="PTHR30537">
    <property type="entry name" value="HTH-TYPE TRANSCRIPTIONAL REGULATOR"/>
    <property type="match status" value="1"/>
</dbReference>
<dbReference type="GO" id="GO:0003700">
    <property type="term" value="F:DNA-binding transcription factor activity"/>
    <property type="evidence" value="ECO:0007669"/>
    <property type="project" value="InterPro"/>
</dbReference>
<protein>
    <submittedName>
        <fullName evidence="6">Transcriptional regulator, LysR family</fullName>
    </submittedName>
</protein>
<gene>
    <name evidence="6" type="ordered locus">Sde_3429</name>
</gene>
<dbReference type="Proteomes" id="UP000001947">
    <property type="component" value="Chromosome"/>
</dbReference>
<dbReference type="GO" id="GO:0006351">
    <property type="term" value="P:DNA-templated transcription"/>
    <property type="evidence" value="ECO:0007669"/>
    <property type="project" value="TreeGrafter"/>
</dbReference>
<dbReference type="Pfam" id="PF03466">
    <property type="entry name" value="LysR_substrate"/>
    <property type="match status" value="1"/>
</dbReference>
<dbReference type="PANTHER" id="PTHR30537:SF5">
    <property type="entry name" value="HTH-TYPE TRANSCRIPTIONAL ACTIVATOR TTDR-RELATED"/>
    <property type="match status" value="1"/>
</dbReference>
<dbReference type="SUPFAM" id="SSF46785">
    <property type="entry name" value="Winged helix' DNA-binding domain"/>
    <property type="match status" value="1"/>
</dbReference>
<dbReference type="InterPro" id="IPR005119">
    <property type="entry name" value="LysR_subst-bd"/>
</dbReference>
<evidence type="ECO:0000313" key="7">
    <source>
        <dbReference type="Proteomes" id="UP000001947"/>
    </source>
</evidence>
<keyword evidence="2" id="KW-0805">Transcription regulation</keyword>
<evidence type="ECO:0000256" key="2">
    <source>
        <dbReference type="ARBA" id="ARBA00023015"/>
    </source>
</evidence>
<comment type="similarity">
    <text evidence="1">Belongs to the LysR transcriptional regulatory family.</text>
</comment>
<dbReference type="AlphaFoldDB" id="Q21F45"/>
<dbReference type="InterPro" id="IPR036390">
    <property type="entry name" value="WH_DNA-bd_sf"/>
</dbReference>
<dbReference type="InterPro" id="IPR036388">
    <property type="entry name" value="WH-like_DNA-bd_sf"/>
</dbReference>
<dbReference type="Gene3D" id="3.40.190.290">
    <property type="match status" value="1"/>
</dbReference>
<evidence type="ECO:0000313" key="6">
    <source>
        <dbReference type="EMBL" id="ABD82684.1"/>
    </source>
</evidence>
<dbReference type="KEGG" id="sde:Sde_3429"/>
<evidence type="ECO:0000256" key="3">
    <source>
        <dbReference type="ARBA" id="ARBA00023125"/>
    </source>
</evidence>
<evidence type="ECO:0000256" key="1">
    <source>
        <dbReference type="ARBA" id="ARBA00009437"/>
    </source>
</evidence>